<proteinExistence type="predicted"/>
<feature type="transmembrane region" description="Helical" evidence="5">
    <location>
        <begin position="12"/>
        <end position="35"/>
    </location>
</feature>
<reference evidence="7 8" key="1">
    <citation type="submission" date="2016-10" db="EMBL/GenBank/DDBJ databases">
        <authorList>
            <person name="de Groot N.N."/>
        </authorList>
    </citation>
    <scope>NUCLEOTIDE SEQUENCE [LARGE SCALE GENOMIC DNA]</scope>
    <source>
        <strain evidence="7 8">AA1</strain>
    </source>
</reference>
<dbReference type="OrthoDB" id="9809646at2"/>
<dbReference type="Proteomes" id="UP000198870">
    <property type="component" value="Unassembled WGS sequence"/>
</dbReference>
<evidence type="ECO:0000256" key="4">
    <source>
        <dbReference type="ARBA" id="ARBA00023136"/>
    </source>
</evidence>
<evidence type="ECO:0000256" key="5">
    <source>
        <dbReference type="SAM" id="Phobius"/>
    </source>
</evidence>
<keyword evidence="3 5" id="KW-1133">Transmembrane helix</keyword>
<evidence type="ECO:0000313" key="7">
    <source>
        <dbReference type="EMBL" id="SCY12809.1"/>
    </source>
</evidence>
<protein>
    <submittedName>
        <fullName evidence="7">Methylamine utilisation protein MauE</fullName>
    </submittedName>
</protein>
<dbReference type="GO" id="GO:0030416">
    <property type="term" value="P:methylamine metabolic process"/>
    <property type="evidence" value="ECO:0007669"/>
    <property type="project" value="InterPro"/>
</dbReference>
<dbReference type="AlphaFoldDB" id="A0A1G5DD92"/>
<dbReference type="Pfam" id="PF07291">
    <property type="entry name" value="MauE"/>
    <property type="match status" value="1"/>
</dbReference>
<comment type="subcellular location">
    <subcellularLocation>
        <location evidence="1">Membrane</location>
        <topology evidence="1">Multi-pass membrane protein</topology>
    </subcellularLocation>
</comment>
<dbReference type="RefSeq" id="WP_092209869.1">
    <property type="nucleotide sequence ID" value="NZ_FMUX01000004.1"/>
</dbReference>
<accession>A0A1G5DD92</accession>
<organism evidence="7 8">
    <name type="scientific">Desulfoluna spongiiphila</name>
    <dbReference type="NCBI Taxonomy" id="419481"/>
    <lineage>
        <taxon>Bacteria</taxon>
        <taxon>Pseudomonadati</taxon>
        <taxon>Thermodesulfobacteriota</taxon>
        <taxon>Desulfobacteria</taxon>
        <taxon>Desulfobacterales</taxon>
        <taxon>Desulfolunaceae</taxon>
        <taxon>Desulfoluna</taxon>
    </lineage>
</organism>
<sequence>MTGVNEHAGRTAVPWDMVELLCRLVLGGLFLYAGVQKIADPYGFAKTVYGYGILPGELVNLTAIVLPWVEVLAGGTLILGVWPVSSAGVITGLLLLFLAALLANIARGYTFDCGCFGSGGDETTGWGTVWRDVAMLVPAAGVILFKGRRRFCLYGSGE</sequence>
<keyword evidence="4 5" id="KW-0472">Membrane</keyword>
<feature type="transmembrane region" description="Helical" evidence="5">
    <location>
        <begin position="47"/>
        <end position="69"/>
    </location>
</feature>
<evidence type="ECO:0000313" key="8">
    <source>
        <dbReference type="Proteomes" id="UP000198870"/>
    </source>
</evidence>
<dbReference type="EMBL" id="FMUX01000004">
    <property type="protein sequence ID" value="SCY12809.1"/>
    <property type="molecule type" value="Genomic_DNA"/>
</dbReference>
<evidence type="ECO:0000259" key="6">
    <source>
        <dbReference type="Pfam" id="PF07291"/>
    </source>
</evidence>
<feature type="domain" description="Methylamine utilisation protein MauE" evidence="6">
    <location>
        <begin position="18"/>
        <end position="144"/>
    </location>
</feature>
<dbReference type="InterPro" id="IPR009908">
    <property type="entry name" value="Methylamine_util_MauE"/>
</dbReference>
<dbReference type="UniPathway" id="UPA00895"/>
<feature type="transmembrane region" description="Helical" evidence="5">
    <location>
        <begin position="81"/>
        <end position="102"/>
    </location>
</feature>
<gene>
    <name evidence="7" type="ORF">SAMN05216233_104130</name>
</gene>
<keyword evidence="8" id="KW-1185">Reference proteome</keyword>
<dbReference type="STRING" id="419481.SAMN05216233_104130"/>
<evidence type="ECO:0000256" key="1">
    <source>
        <dbReference type="ARBA" id="ARBA00004141"/>
    </source>
</evidence>
<keyword evidence="2 5" id="KW-0812">Transmembrane</keyword>
<evidence type="ECO:0000256" key="3">
    <source>
        <dbReference type="ARBA" id="ARBA00022989"/>
    </source>
</evidence>
<name>A0A1G5DD92_9BACT</name>
<evidence type="ECO:0000256" key="2">
    <source>
        <dbReference type="ARBA" id="ARBA00022692"/>
    </source>
</evidence>
<dbReference type="GO" id="GO:0016020">
    <property type="term" value="C:membrane"/>
    <property type="evidence" value="ECO:0007669"/>
    <property type="project" value="UniProtKB-SubCell"/>
</dbReference>